<proteinExistence type="predicted"/>
<reference evidence="1 2" key="1">
    <citation type="submission" date="2016-10" db="EMBL/GenBank/DDBJ databases">
        <authorList>
            <person name="de Groot N.N."/>
        </authorList>
    </citation>
    <scope>NUCLEOTIDE SEQUENCE [LARGE SCALE GENOMIC DNA]</scope>
    <source>
        <strain>GEY</strain>
        <strain evidence="2">DSM 9560</strain>
    </source>
</reference>
<name>A0A1I2GMC6_9BACT</name>
<dbReference type="AlphaFoldDB" id="A0A1I2GMC6"/>
<evidence type="ECO:0000313" key="2">
    <source>
        <dbReference type="Proteomes" id="UP000199513"/>
    </source>
</evidence>
<accession>A0A1I2GMC6</accession>
<gene>
    <name evidence="1" type="ORF">SAMN04488541_101947</name>
</gene>
<dbReference type="EMBL" id="FONY01000019">
    <property type="protein sequence ID" value="SFF18735.1"/>
    <property type="molecule type" value="Genomic_DNA"/>
</dbReference>
<organism evidence="1 2">
    <name type="scientific">Thermoflexibacter ruber</name>
    <dbReference type="NCBI Taxonomy" id="1003"/>
    <lineage>
        <taxon>Bacteria</taxon>
        <taxon>Pseudomonadati</taxon>
        <taxon>Bacteroidota</taxon>
        <taxon>Cytophagia</taxon>
        <taxon>Cytophagales</taxon>
        <taxon>Thermoflexibacteraceae</taxon>
        <taxon>Thermoflexibacter</taxon>
    </lineage>
</organism>
<sequence>MNHFLSIGKKYFLIMLMTVCLFSYAWGQTAEWTKDPLKKPDLWAKVEKDPTDSAAWVSYYGKEWTAMTREEIEKVTSWKFQVMLSILAKHESFIGFAVNPKEMAEDFYIDDAAFKEIMSNVSGEKPSTASSPTTTKKVNKAMMRKDLASIEAIILAEDVKFTELKKNVRANFTVIEDYYKNIFKEFGIEYVYYKVKYPDNSYPEVKWVEDQDKKLQKLKQDQIAELRKKYMAK</sequence>
<evidence type="ECO:0000313" key="1">
    <source>
        <dbReference type="EMBL" id="SFF18735.1"/>
    </source>
</evidence>
<keyword evidence="2" id="KW-1185">Reference proteome</keyword>
<dbReference type="STRING" id="1003.SAMN04488541_101947"/>
<protein>
    <submittedName>
        <fullName evidence="1">Uncharacterized protein</fullName>
    </submittedName>
</protein>
<dbReference type="Proteomes" id="UP000199513">
    <property type="component" value="Unassembled WGS sequence"/>
</dbReference>